<sequence>MWEAGESFPNAESLWNISVVLGTDPNTLMGWYDAHPRQDAPPFSQDELTLVDNYRNCTPQWKTNVSMTALAAAGESLKVSESAPLAAEGVSA</sequence>
<evidence type="ECO:0000259" key="1">
    <source>
        <dbReference type="PROSITE" id="PS50943"/>
    </source>
</evidence>
<comment type="caution">
    <text evidence="2">The sequence shown here is derived from an EMBL/GenBank/DDBJ whole genome shotgun (WGS) entry which is preliminary data.</text>
</comment>
<protein>
    <recommendedName>
        <fullName evidence="1">HTH cro/C1-type domain-containing protein</fullName>
    </recommendedName>
</protein>
<gene>
    <name evidence="2" type="ORF">HMPREF9452_00444</name>
</gene>
<dbReference type="STRING" id="742742.HMPREF9452_00444"/>
<feature type="domain" description="HTH cro/C1-type" evidence="1">
    <location>
        <begin position="2"/>
        <end position="28"/>
    </location>
</feature>
<organism evidence="2 3">
    <name type="scientific">Collinsella tanakaei YIT 12063</name>
    <dbReference type="NCBI Taxonomy" id="742742"/>
    <lineage>
        <taxon>Bacteria</taxon>
        <taxon>Bacillati</taxon>
        <taxon>Actinomycetota</taxon>
        <taxon>Coriobacteriia</taxon>
        <taxon>Coriobacteriales</taxon>
        <taxon>Coriobacteriaceae</taxon>
        <taxon>Collinsella</taxon>
    </lineage>
</organism>
<dbReference type="PATRIC" id="fig|742742.3.peg.422"/>
<dbReference type="HOGENOM" id="CLU_2408180_0_0_11"/>
<keyword evidence="3" id="KW-1185">Reference proteome</keyword>
<reference evidence="2 3" key="1">
    <citation type="submission" date="2011-06" db="EMBL/GenBank/DDBJ databases">
        <title>The Genome Sequence of Collinsella tanakaei YIT 12063.</title>
        <authorList>
            <consortium name="The Broad Institute Genome Sequencing Platform"/>
            <person name="Earl A."/>
            <person name="Ward D."/>
            <person name="Feldgarden M."/>
            <person name="Gevers D."/>
            <person name="Morotomi M."/>
            <person name="Young S.K."/>
            <person name="Zeng Q."/>
            <person name="Gargeya S."/>
            <person name="Fitzgerald M."/>
            <person name="Haas B."/>
            <person name="Abouelleil A."/>
            <person name="Alvarado L."/>
            <person name="Arachchi H.M."/>
            <person name="Berlin A."/>
            <person name="Brown A."/>
            <person name="Chapman S.B."/>
            <person name="Chen Z."/>
            <person name="Dunbar C."/>
            <person name="Freedman E."/>
            <person name="Gearin G."/>
            <person name="Gellesch M."/>
            <person name="Goldberg J."/>
            <person name="Griggs A."/>
            <person name="Gujja S."/>
            <person name="Heiman D."/>
            <person name="Howarth C."/>
            <person name="Larson L."/>
            <person name="Lui A."/>
            <person name="MacDonald P.J.P."/>
            <person name="Mehta T."/>
            <person name="Montmayeur A."/>
            <person name="Murphy C."/>
            <person name="Neiman D."/>
            <person name="Pearson M."/>
            <person name="Priest M."/>
            <person name="Roberts A."/>
            <person name="Saif S."/>
            <person name="Shea T."/>
            <person name="Shenoy N."/>
            <person name="Sisk P."/>
            <person name="Stolte C."/>
            <person name="Sykes S."/>
            <person name="Wortman J."/>
            <person name="Nusbaum C."/>
            <person name="Birren B."/>
        </authorList>
    </citation>
    <scope>NUCLEOTIDE SEQUENCE [LARGE SCALE GENOMIC DNA]</scope>
    <source>
        <strain evidence="2 3">YIT 12063</strain>
    </source>
</reference>
<name>G1WGI1_9ACTN</name>
<evidence type="ECO:0000313" key="2">
    <source>
        <dbReference type="EMBL" id="EGX67432.1"/>
    </source>
</evidence>
<proteinExistence type="predicted"/>
<dbReference type="AlphaFoldDB" id="G1WGI1"/>
<dbReference type="PROSITE" id="PS50943">
    <property type="entry name" value="HTH_CROC1"/>
    <property type="match status" value="1"/>
</dbReference>
<evidence type="ECO:0000313" key="3">
    <source>
        <dbReference type="Proteomes" id="UP000004830"/>
    </source>
</evidence>
<dbReference type="InterPro" id="IPR001387">
    <property type="entry name" value="Cro/C1-type_HTH"/>
</dbReference>
<dbReference type="EMBL" id="ADLS01000006">
    <property type="protein sequence ID" value="EGX67432.1"/>
    <property type="molecule type" value="Genomic_DNA"/>
</dbReference>
<dbReference type="Proteomes" id="UP000004830">
    <property type="component" value="Unassembled WGS sequence"/>
</dbReference>
<accession>G1WGI1</accession>